<dbReference type="InterPro" id="IPR036907">
    <property type="entry name" value="5'-Nucleotdase_C_sf"/>
</dbReference>
<dbReference type="Proteomes" id="UP000286773">
    <property type="component" value="Unassembled WGS sequence"/>
</dbReference>
<feature type="domain" description="Calcineurin-like phosphoesterase" evidence="3">
    <location>
        <begin position="5"/>
        <end position="205"/>
    </location>
</feature>
<dbReference type="PRINTS" id="PR01607">
    <property type="entry name" value="APYRASEFAMLY"/>
</dbReference>
<comment type="similarity">
    <text evidence="2">Belongs to the 5'-nucleotidase family.</text>
</comment>
<dbReference type="EMBL" id="NGKC01000002">
    <property type="protein sequence ID" value="RSU13814.1"/>
    <property type="molecule type" value="Genomic_DNA"/>
</dbReference>
<dbReference type="InterPro" id="IPR011240">
    <property type="entry name" value="Pesterase_YunD"/>
</dbReference>
<dbReference type="SUPFAM" id="SSF56300">
    <property type="entry name" value="Metallo-dependent phosphatases"/>
    <property type="match status" value="1"/>
</dbReference>
<dbReference type="GO" id="GO:0030288">
    <property type="term" value="C:outer membrane-bounded periplasmic space"/>
    <property type="evidence" value="ECO:0007669"/>
    <property type="project" value="TreeGrafter"/>
</dbReference>
<dbReference type="OrthoDB" id="9793179at2"/>
<dbReference type="SUPFAM" id="SSF55816">
    <property type="entry name" value="5'-nucleotidase (syn. UDP-sugar hydrolase), C-terminal domain"/>
    <property type="match status" value="1"/>
</dbReference>
<dbReference type="InterPro" id="IPR008334">
    <property type="entry name" value="5'-Nucleotdase_C"/>
</dbReference>
<comment type="caution">
    <text evidence="5">The sequence shown here is derived from an EMBL/GenBank/DDBJ whole genome shotgun (WGS) entry which is preliminary data.</text>
</comment>
<evidence type="ECO:0000259" key="3">
    <source>
        <dbReference type="Pfam" id="PF00149"/>
    </source>
</evidence>
<accession>A0A430B0H1</accession>
<dbReference type="RefSeq" id="WP_126812136.1">
    <property type="nucleotide sequence ID" value="NZ_NGKC01000002.1"/>
</dbReference>
<dbReference type="InterPro" id="IPR029052">
    <property type="entry name" value="Metallo-depent_PP-like"/>
</dbReference>
<evidence type="ECO:0000313" key="6">
    <source>
        <dbReference type="Proteomes" id="UP000286773"/>
    </source>
</evidence>
<keyword evidence="2" id="KW-0547">Nucleotide-binding</keyword>
<dbReference type="GO" id="GO:0008768">
    <property type="term" value="F:UDP-sugar diphosphatase activity"/>
    <property type="evidence" value="ECO:0007669"/>
    <property type="project" value="TreeGrafter"/>
</dbReference>
<protein>
    <submittedName>
        <fullName evidence="5">Multifunctional 2',3'-cyclic-nucleotide 2'-phosphodiesterase/5'-nucleotidase/3'-nucleotidase</fullName>
    </submittedName>
</protein>
<feature type="domain" description="5'-Nucleotidase C-terminal" evidence="4">
    <location>
        <begin position="297"/>
        <end position="421"/>
    </location>
</feature>
<evidence type="ECO:0000256" key="1">
    <source>
        <dbReference type="ARBA" id="ARBA00022729"/>
    </source>
</evidence>
<dbReference type="AlphaFoldDB" id="A0A430B0H1"/>
<reference evidence="5 6" key="1">
    <citation type="submission" date="2017-05" db="EMBL/GenBank/DDBJ databases">
        <title>Vagococcus spp. assemblies.</title>
        <authorList>
            <person name="Gulvik C.A."/>
        </authorList>
    </citation>
    <scope>NUCLEOTIDE SEQUENCE [LARGE SCALE GENOMIC DNA]</scope>
    <source>
        <strain evidence="5 6">LMG 24798</strain>
    </source>
</reference>
<proteinExistence type="inferred from homology"/>
<evidence type="ECO:0000256" key="2">
    <source>
        <dbReference type="RuleBase" id="RU362119"/>
    </source>
</evidence>
<dbReference type="PANTHER" id="PTHR11575">
    <property type="entry name" value="5'-NUCLEOTIDASE-RELATED"/>
    <property type="match status" value="1"/>
</dbReference>
<dbReference type="Pfam" id="PF02872">
    <property type="entry name" value="5_nucleotid_C"/>
    <property type="match status" value="1"/>
</dbReference>
<keyword evidence="6" id="KW-1185">Reference proteome</keyword>
<sequence length="463" mass="51896">MERIHIFHTNDLHSHLEHWPKIRRFLIAHQEKLRQKEIATLTIDLGDFIDRVHPFTDATFGQGNIDLMNTVNFDAVTIGNNEGLGLPHDRLDHLYDGAEFDVLLGNFFDRKSGERPAWASPYKIVTTRGGTRIGLLGLTASFPLTHHALGWDVVPPDDVLPQLLQELSGKTDILILLSHLGLPEDKRLAREYPEFDVILGSHTHHLLPEGLVVGKTLLTGAGRFGEYIGEVRLTVTPEHQIIEKKAVTVAVESLPERQEDAAEIVGYLDKGRHILEADEQAFLCQPLELGRNDDRSLVTQALYAITETAGAPVGILSTGLFLTELPQGSVNMAQLHRCLPHPMHLIRVTLKGTDVIRLVREMEKNRGFLKHFSVTGMGFRGKIFGDICYYQLAYDQTTGTVYWCGQPVDKAKEYQLVTVDHFMFIPFFPTIELAGDVEVVSAGFLREILGAYLGRHCPLRVNN</sequence>
<dbReference type="Gene3D" id="3.90.780.10">
    <property type="entry name" value="5'-Nucleotidase, C-terminal domain"/>
    <property type="match status" value="1"/>
</dbReference>
<dbReference type="PIRSF" id="PIRSF036361">
    <property type="entry name" value="YunD"/>
    <property type="match status" value="1"/>
</dbReference>
<evidence type="ECO:0000313" key="5">
    <source>
        <dbReference type="EMBL" id="RSU13814.1"/>
    </source>
</evidence>
<dbReference type="GO" id="GO:0008253">
    <property type="term" value="F:5'-nucleotidase activity"/>
    <property type="evidence" value="ECO:0007669"/>
    <property type="project" value="TreeGrafter"/>
</dbReference>
<keyword evidence="1" id="KW-0732">Signal</keyword>
<dbReference type="GO" id="GO:0000166">
    <property type="term" value="F:nucleotide binding"/>
    <property type="evidence" value="ECO:0007669"/>
    <property type="project" value="UniProtKB-KW"/>
</dbReference>
<dbReference type="CDD" id="cd00845">
    <property type="entry name" value="MPP_UshA_N_like"/>
    <property type="match status" value="1"/>
</dbReference>
<dbReference type="Gene3D" id="3.60.21.10">
    <property type="match status" value="1"/>
</dbReference>
<dbReference type="Pfam" id="PF00149">
    <property type="entry name" value="Metallophos"/>
    <property type="match status" value="1"/>
</dbReference>
<organism evidence="5 6">
    <name type="scientific">Vagococcus acidifermentans</name>
    <dbReference type="NCBI Taxonomy" id="564710"/>
    <lineage>
        <taxon>Bacteria</taxon>
        <taxon>Bacillati</taxon>
        <taxon>Bacillota</taxon>
        <taxon>Bacilli</taxon>
        <taxon>Lactobacillales</taxon>
        <taxon>Enterococcaceae</taxon>
        <taxon>Vagococcus</taxon>
    </lineage>
</organism>
<dbReference type="InterPro" id="IPR006179">
    <property type="entry name" value="5_nucleotidase/apyrase"/>
</dbReference>
<dbReference type="InterPro" id="IPR004843">
    <property type="entry name" value="Calcineurin-like_PHP"/>
</dbReference>
<name>A0A430B0H1_9ENTE</name>
<dbReference type="GO" id="GO:0009166">
    <property type="term" value="P:nucleotide catabolic process"/>
    <property type="evidence" value="ECO:0007669"/>
    <property type="project" value="InterPro"/>
</dbReference>
<evidence type="ECO:0000259" key="4">
    <source>
        <dbReference type="Pfam" id="PF02872"/>
    </source>
</evidence>
<keyword evidence="2" id="KW-0378">Hydrolase</keyword>
<dbReference type="PANTHER" id="PTHR11575:SF23">
    <property type="entry name" value="5-NUCLEOTIDASE FAMILY PROTEIN"/>
    <property type="match status" value="1"/>
</dbReference>
<gene>
    <name evidence="5" type="ORF">CBF27_02635</name>
</gene>